<reference evidence="1" key="1">
    <citation type="journal article" date="2014" name="Genome Announc.">
        <title>De novo whole-genome sequence and genome annotation of Lichtheimia ramosa.</title>
        <authorList>
            <person name="Linde J."/>
            <person name="Schwartze V."/>
            <person name="Binder U."/>
            <person name="Lass-Florl C."/>
            <person name="Voigt K."/>
            <person name="Horn F."/>
        </authorList>
    </citation>
    <scope>NUCLEOTIDE SEQUENCE</scope>
    <source>
        <strain evidence="1">JMRC FSU:6197</strain>
    </source>
</reference>
<protein>
    <submittedName>
        <fullName evidence="1">Uncharacterized protein</fullName>
    </submittedName>
</protein>
<sequence>MVSLLYEITEFKHQQTIPHSIMIPSANNIMTSQSLLHQQQQQPNTSVDEALLASPISLSYDSESDISLLDDDDESDDDDDAILLSLSSSNSLSSTNNECGSSLRFYGQRLGSNVIQKRRTGRSVRLQEAHRLQMLKRRLCELETRNQRLKLKEMTLEEQRDAVAAKEYQDRQRVHQLEEQLKALKESLLTCACTDK</sequence>
<accession>A0A077WQ52</accession>
<gene>
    <name evidence="1" type="ORF">LRAMOSA10845</name>
</gene>
<name>A0A077WQ52_9FUNG</name>
<organism evidence="1">
    <name type="scientific">Lichtheimia ramosa</name>
    <dbReference type="NCBI Taxonomy" id="688394"/>
    <lineage>
        <taxon>Eukaryota</taxon>
        <taxon>Fungi</taxon>
        <taxon>Fungi incertae sedis</taxon>
        <taxon>Mucoromycota</taxon>
        <taxon>Mucoromycotina</taxon>
        <taxon>Mucoromycetes</taxon>
        <taxon>Mucorales</taxon>
        <taxon>Lichtheimiaceae</taxon>
        <taxon>Lichtheimia</taxon>
    </lineage>
</organism>
<evidence type="ECO:0000313" key="1">
    <source>
        <dbReference type="EMBL" id="CDS09485.1"/>
    </source>
</evidence>
<dbReference type="EMBL" id="LK023332">
    <property type="protein sequence ID" value="CDS09485.1"/>
    <property type="molecule type" value="Genomic_DNA"/>
</dbReference>
<proteinExistence type="predicted"/>
<dbReference type="OrthoDB" id="2284591at2759"/>
<dbReference type="AlphaFoldDB" id="A0A077WQ52"/>